<name>A0A2U1JJ62_9FLAO</name>
<dbReference type="SUPFAM" id="SSF103647">
    <property type="entry name" value="TSP type-3 repeat"/>
    <property type="match status" value="2"/>
</dbReference>
<evidence type="ECO:0000259" key="2">
    <source>
        <dbReference type="Pfam" id="PF17517"/>
    </source>
</evidence>
<dbReference type="InterPro" id="IPR026341">
    <property type="entry name" value="T9SS_type_B"/>
</dbReference>
<dbReference type="NCBIfam" id="TIGR04131">
    <property type="entry name" value="Bac_Flav_CTERM"/>
    <property type="match status" value="1"/>
</dbReference>
<feature type="domain" description="IgGFc-binding protein N-terminal" evidence="2">
    <location>
        <begin position="144"/>
        <end position="458"/>
    </location>
</feature>
<dbReference type="Pfam" id="PF17517">
    <property type="entry name" value="IgGFc_binding"/>
    <property type="match status" value="1"/>
</dbReference>
<dbReference type="Pfam" id="PF13585">
    <property type="entry name" value="CHU_C"/>
    <property type="match status" value="1"/>
</dbReference>
<dbReference type="GO" id="GO:0005509">
    <property type="term" value="F:calcium ion binding"/>
    <property type="evidence" value="ECO:0007669"/>
    <property type="project" value="InterPro"/>
</dbReference>
<evidence type="ECO:0000256" key="1">
    <source>
        <dbReference type="SAM" id="SignalP"/>
    </source>
</evidence>
<dbReference type="InterPro" id="IPR013783">
    <property type="entry name" value="Ig-like_fold"/>
</dbReference>
<comment type="caution">
    <text evidence="3">The sequence shown here is derived from an EMBL/GenBank/DDBJ whole genome shotgun (WGS) entry which is preliminary data.</text>
</comment>
<feature type="signal peptide" evidence="1">
    <location>
        <begin position="1"/>
        <end position="27"/>
    </location>
</feature>
<dbReference type="Gene3D" id="2.60.40.10">
    <property type="entry name" value="Immunoglobulins"/>
    <property type="match status" value="1"/>
</dbReference>
<dbReference type="EMBL" id="QCZI01000009">
    <property type="protein sequence ID" value="PWA05044.1"/>
    <property type="molecule type" value="Genomic_DNA"/>
</dbReference>
<gene>
    <name evidence="3" type="ORF">DB895_08405</name>
</gene>
<dbReference type="InterPro" id="IPR028974">
    <property type="entry name" value="TSP_type-3_rpt"/>
</dbReference>
<accession>A0A2U1JJ62</accession>
<dbReference type="OrthoDB" id="9765926at2"/>
<reference evidence="3 4" key="1">
    <citation type="submission" date="2018-04" db="EMBL/GenBank/DDBJ databases">
        <title>Flavobacterium sp. nov., isolated from glacier ice.</title>
        <authorList>
            <person name="Liu Q."/>
            <person name="Xin Y.-H."/>
        </authorList>
    </citation>
    <scope>NUCLEOTIDE SEQUENCE [LARGE SCALE GENOMIC DNA]</scope>
    <source>
        <strain evidence="3 4">RB1R5</strain>
    </source>
</reference>
<organism evidence="3 4">
    <name type="scientific">Flavobacterium psychrotolerans</name>
    <dbReference type="NCBI Taxonomy" id="2169410"/>
    <lineage>
        <taxon>Bacteria</taxon>
        <taxon>Pseudomonadati</taxon>
        <taxon>Bacteroidota</taxon>
        <taxon>Flavobacteriia</taxon>
        <taxon>Flavobacteriales</taxon>
        <taxon>Flavobacteriaceae</taxon>
        <taxon>Flavobacterium</taxon>
    </lineage>
</organism>
<keyword evidence="1" id="KW-0732">Signal</keyword>
<evidence type="ECO:0000313" key="4">
    <source>
        <dbReference type="Proteomes" id="UP000245449"/>
    </source>
</evidence>
<dbReference type="InterPro" id="IPR035234">
    <property type="entry name" value="IgGFc-bd_N"/>
</dbReference>
<protein>
    <submittedName>
        <fullName evidence="3">Gliding motility protein</fullName>
    </submittedName>
</protein>
<dbReference type="Proteomes" id="UP000245449">
    <property type="component" value="Unassembled WGS sequence"/>
</dbReference>
<keyword evidence="4" id="KW-1185">Reference proteome</keyword>
<proteinExistence type="predicted"/>
<sequence>MPLIHYFYRMKKNVLWCFLILSCSCFAQFSKTHYIPPLSGSNNPSSSAQEQLLYISTPNVTPVNFKILQLGGTSITGSVSRSTPYIFDVGFGSNTQLLVEKNSVNTILKNKGYIIEAEDLIYVSARILAGNGNQAGELVSKGLAALGTQFRIGSLLNTTANPFTDNHYTFVSILATENNTTVQFSAIKAGVSLINNPSASNVPPSIILNSGESFVMAVEGPTEANRDGLIGSLVASDKPIAVNCGSFAGSNASTNLDLGFDQIVSAERTGTEYIFIKSTGQAVVERALLIAHENNTEIYLNGNSTPDYVLNAGQYIALDGNNYNTQGNLYVKTSKKVFAYQTVGDNSRSDFANQELFFVPPLTCETPHVIDNIPQLDKIGTRTFKGRVTIIGETNSNLNFQINGSPYSLNALAGLPNVSIIGPISVTGNSNYVTYTITGLTGNIGVFSSGQLYLAAYGTDDAATFGGFYSGFTFKPEISFDLLDVTKTNCIPNTRLSVNSLSPFDIFQWYINETEIVGATNSSYFPTQPGYYYVKATISGCGTQLNSDKIPVSSCPTNVDNDLANDNVDIDDDNDGITNCSESSGNQNIDLTDMDNLNITTSGNTTWQQFSLSTTGDFVTKVAIGKNSAVSFKKKFAQPTSVSLEYVSTANSVNLLNAGAEFIVNSDIDKTITVLNPNNQLLIDTNFDGIYESGVTQFSSFEIRFRLNSIIPLAAGTGTYKFQSYLTNSITFTHKNLSDLVENKATFKLIATCVPKDSDLDGIPDYLDSDSDNDGIPDANEAQGQNFTVLTNTDSNKDGLDNAFGSGLNPIDTDADGVFDYLDLDSDNDGIFDLIESGNNAVDANLDGTIDGNPNTFGTNGFVDALETFADSGMPNYTIVDTDTDGIKNYIELDSDNDGCFDTIEAGYPDGNNDGMVGNSTPTVNTNGLVANTAGYTPLPNLNYIILAPISITAQPAIQPVCELQNTTASITTTPVDFYNWQVFSSGIWIDITDNTMYSGSRTNLLQINRVTASMNGIKYRVKLQKNGNSCDVFSDESALTIYALPVLTSPISLIQCDEDAVTDGITNINLRQKENYISSDFKNEIFTYFTSQIGAQNAEVSLQIPNPSQFQSGNRSVWVRVENTHLCFSVAQIDITITATKIPQSFQQMYSKCDDFLDTNGNDNTNNDNKDGIATFDFSSATAAIKAILPATSAFTIKYYKNAEDASLETDIWGNSLEISQNPTDLGSIFNYRNADSSHQKQIWVRVESDIDNSCFGLGPYVKLTVEALPKAYPINATNTIRHCDDNQDGIYAFDTSTLQSAILNGQTNVSVSYFDEYGDLLSSPLPNPFVVNSTKTITVKVINNSTKAPDGPCSGEETIKFVVDVLPQAFPIMPSQLSVCDDELNPMDQDGIFAFDTSSFETTILGGQSGMTVKYLDGNGNPLPSPLPNPFVTTTQNVKVRVENPINPTCSAERILPFEVIKLPEIDLNQDGSDSEFVCANLPNYTVTLSAGILGGIAPSNYRYLWYLDGILIPNATSSKLTVNTPGKYSVDVMNSRGCIRTRTITVSLSDIATIEDIKIVDLADINTVEVLASGKGEYAYSIDINNGFQSSNFFTNIQAGIHEVYVKDLNGCGIVGPLEISVLGIPKFFTPNNDGSNDTWNIKGINKNFNANTNIQIFDRYGKLIKQLNAINEGWDGNYNGNILPSDDYWFVITLENNKIVKGHFSLKR</sequence>
<evidence type="ECO:0000313" key="3">
    <source>
        <dbReference type="EMBL" id="PWA05044.1"/>
    </source>
</evidence>
<feature type="chain" id="PRO_5015471255" evidence="1">
    <location>
        <begin position="28"/>
        <end position="1712"/>
    </location>
</feature>